<keyword evidence="5 7" id="KW-0040">ANK repeat</keyword>
<dbReference type="Gene3D" id="1.25.40.20">
    <property type="entry name" value="Ankyrin repeat-containing domain"/>
    <property type="match status" value="1"/>
</dbReference>
<dbReference type="FunFam" id="1.25.40.20:FF:000072">
    <property type="entry name" value="Ankyrin repeat and LEM domain containing 2"/>
    <property type="match status" value="1"/>
</dbReference>
<sequence length="591" mass="68347">MSQTDNSLIQTPSINYNLDSQREPVFHAVYIPRDEENKSVEVNGITGFSGSLHVYVDKVAALKIINEHKKGRLKTFKTRAEAESFARNGNQQILSRSQTVPLLPLPEEKTNTFKGPKPQDLVVFRKLIESGDIEAVRKIAWENPRYLVSSADTPAILQEGCRYNALHVAAKVSKTPQMCELILNIVGDPKFVKLFYGEDESKNYLNRAQILLDLYLNTPDKFLNETPLHFAAKFGLKEVVRVLVSYPQCVKTLRNKYQQTPAEITCSRRFSEDETLKREIRNLLEDQYYVPVLRSEDNTLQPSIGEPFSPTSPPQFKLDPISPILEVKAFAGPMTKSQAMEFRRKWKTPPRIICNGPNRRENCSGEPFMHSPVAALRLQDTEKGLERVGRDLASEYKVPWKEYWPFINDFADMRCNEGLKMLEKYLENRFKESIMIAEELKRDQELLKYDKNFQGQLEDHMADPFNETDLCKQLESLNVDDDSEEFFTPPSSPILDPFSDTEDSEDEDMYLAEEGLATYIDGNEPTKLDYAVYNAISTDINQKIYPNIYRWLHEMKVIMDHDERRFNKGTLVRRRLLLTPDKPRFQHFEKS</sequence>
<dbReference type="PROSITE" id="PS50088">
    <property type="entry name" value="ANK_REPEAT"/>
    <property type="match status" value="1"/>
</dbReference>
<keyword evidence="4" id="KW-0256">Endoplasmic reticulum</keyword>
<evidence type="ECO:0000256" key="3">
    <source>
        <dbReference type="ARBA" id="ARBA00022618"/>
    </source>
</evidence>
<comment type="similarity">
    <text evidence="2">Belongs to the ANKLE2 family.</text>
</comment>
<evidence type="ECO:0000313" key="9">
    <source>
        <dbReference type="Proteomes" id="UP000694920"/>
    </source>
</evidence>
<dbReference type="InterPro" id="IPR056237">
    <property type="entry name" value="ANKLE2_3rd"/>
</dbReference>
<protein>
    <submittedName>
        <fullName evidence="10">Ankyrin repeat and LEM domain-containing protein 2 isoform X1</fullName>
    </submittedName>
</protein>
<gene>
    <name evidence="10" type="primary">LOC107268532</name>
</gene>
<evidence type="ECO:0000313" key="10">
    <source>
        <dbReference type="RefSeq" id="XP_024941604.1"/>
    </source>
</evidence>
<keyword evidence="6" id="KW-0131">Cell cycle</keyword>
<evidence type="ECO:0000256" key="7">
    <source>
        <dbReference type="PROSITE-ProRule" id="PRU00023"/>
    </source>
</evidence>
<dbReference type="PANTHER" id="PTHR12349:SF4">
    <property type="entry name" value="ANKYRIN REPEAT AND LEM DOMAIN-CONTAINING PROTEIN 2"/>
    <property type="match status" value="1"/>
</dbReference>
<dbReference type="GO" id="GO:0051301">
    <property type="term" value="P:cell division"/>
    <property type="evidence" value="ECO:0007669"/>
    <property type="project" value="UniProtKB-KW"/>
</dbReference>
<dbReference type="GO" id="GO:0051721">
    <property type="term" value="F:protein phosphatase 2A binding"/>
    <property type="evidence" value="ECO:0007669"/>
    <property type="project" value="TreeGrafter"/>
</dbReference>
<feature type="repeat" description="ANK" evidence="7">
    <location>
        <begin position="223"/>
        <end position="245"/>
    </location>
</feature>
<proteinExistence type="inferred from homology"/>
<dbReference type="GeneID" id="107268532"/>
<evidence type="ECO:0000256" key="2">
    <source>
        <dbReference type="ARBA" id="ARBA00007597"/>
    </source>
</evidence>
<accession>A0AAJ7RIL1</accession>
<dbReference type="SUPFAM" id="SSF48403">
    <property type="entry name" value="Ankyrin repeat"/>
    <property type="match status" value="1"/>
</dbReference>
<feature type="domain" description="ANKLE2 third alpha/beta" evidence="8">
    <location>
        <begin position="288"/>
        <end position="403"/>
    </location>
</feature>
<reference evidence="10" key="1">
    <citation type="submission" date="2025-08" db="UniProtKB">
        <authorList>
            <consortium name="RefSeq"/>
        </authorList>
    </citation>
    <scope>IDENTIFICATION</scope>
</reference>
<dbReference type="Pfam" id="PF24567">
    <property type="entry name" value="ANKLE2_3rd"/>
    <property type="match status" value="1"/>
</dbReference>
<name>A0AAJ7RIL1_CEPCN</name>
<dbReference type="InterPro" id="IPR036770">
    <property type="entry name" value="Ankyrin_rpt-contain_sf"/>
</dbReference>
<dbReference type="GO" id="GO:0007399">
    <property type="term" value="P:nervous system development"/>
    <property type="evidence" value="ECO:0007669"/>
    <property type="project" value="UniProtKB-ARBA"/>
</dbReference>
<comment type="subcellular location">
    <subcellularLocation>
        <location evidence="1">Endoplasmic reticulum</location>
    </subcellularLocation>
</comment>
<evidence type="ECO:0000256" key="6">
    <source>
        <dbReference type="ARBA" id="ARBA00023306"/>
    </source>
</evidence>
<evidence type="ECO:0000259" key="8">
    <source>
        <dbReference type="Pfam" id="PF24567"/>
    </source>
</evidence>
<dbReference type="GO" id="GO:0031468">
    <property type="term" value="P:nuclear membrane reassembly"/>
    <property type="evidence" value="ECO:0007669"/>
    <property type="project" value="UniProtKB-ARBA"/>
</dbReference>
<dbReference type="AlphaFoldDB" id="A0AAJ7RIL1"/>
<keyword evidence="9" id="KW-1185">Reference proteome</keyword>
<evidence type="ECO:0000256" key="4">
    <source>
        <dbReference type="ARBA" id="ARBA00022824"/>
    </source>
</evidence>
<dbReference type="RefSeq" id="XP_024941604.1">
    <property type="nucleotide sequence ID" value="XM_025085836.1"/>
</dbReference>
<keyword evidence="3" id="KW-0132">Cell division</keyword>
<dbReference type="PROSITE" id="PS50297">
    <property type="entry name" value="ANK_REP_REGION"/>
    <property type="match status" value="1"/>
</dbReference>
<dbReference type="Proteomes" id="UP000694920">
    <property type="component" value="Unplaced"/>
</dbReference>
<organism evidence="9 10">
    <name type="scientific">Cephus cinctus</name>
    <name type="common">Wheat stem sawfly</name>
    <dbReference type="NCBI Taxonomy" id="211228"/>
    <lineage>
        <taxon>Eukaryota</taxon>
        <taxon>Metazoa</taxon>
        <taxon>Ecdysozoa</taxon>
        <taxon>Arthropoda</taxon>
        <taxon>Hexapoda</taxon>
        <taxon>Insecta</taxon>
        <taxon>Pterygota</taxon>
        <taxon>Neoptera</taxon>
        <taxon>Endopterygota</taxon>
        <taxon>Hymenoptera</taxon>
        <taxon>Cephoidea</taxon>
        <taxon>Cephidae</taxon>
        <taxon>Cephus</taxon>
    </lineage>
</organism>
<dbReference type="Pfam" id="PF00023">
    <property type="entry name" value="Ank"/>
    <property type="match status" value="1"/>
</dbReference>
<dbReference type="CTD" id="23141"/>
<dbReference type="InterPro" id="IPR002110">
    <property type="entry name" value="Ankyrin_rpt"/>
</dbReference>
<evidence type="ECO:0000256" key="1">
    <source>
        <dbReference type="ARBA" id="ARBA00004240"/>
    </source>
</evidence>
<dbReference type="PANTHER" id="PTHR12349">
    <property type="entry name" value="ANKYRIN REPEAT AND LEM DOMAIN-CONTAINING PROTEIN 2"/>
    <property type="match status" value="1"/>
</dbReference>
<evidence type="ECO:0000256" key="5">
    <source>
        <dbReference type="ARBA" id="ARBA00023043"/>
    </source>
</evidence>
<dbReference type="GO" id="GO:0005783">
    <property type="term" value="C:endoplasmic reticulum"/>
    <property type="evidence" value="ECO:0007669"/>
    <property type="project" value="UniProtKB-SubCell"/>
</dbReference>